<name>A0A087V0G0_STEMI</name>
<dbReference type="STRING" id="407821.A0A087V0G0"/>
<evidence type="ECO:0000313" key="2">
    <source>
        <dbReference type="EMBL" id="KFM83099.1"/>
    </source>
</evidence>
<evidence type="ECO:0000313" key="3">
    <source>
        <dbReference type="Proteomes" id="UP000054359"/>
    </source>
</evidence>
<evidence type="ECO:0000259" key="1">
    <source>
        <dbReference type="PROSITE" id="PS51038"/>
    </source>
</evidence>
<dbReference type="Gene3D" id="2.30.30.490">
    <property type="match status" value="1"/>
</dbReference>
<proteinExistence type="predicted"/>
<dbReference type="AlphaFoldDB" id="A0A087V0G0"/>
<sequence length="110" mass="12334">MQMSDCKSMQFTWLGNGTAGNRKSALNYESFRLGNLHISVGDFVLVRNDDSVDPEDFSNSFVAQVKELFDTGVEPDPHQAKVQWFSRVSELPSFALKFIDQVDSVNEVVA</sequence>
<feature type="domain" description="BAH" evidence="1">
    <location>
        <begin position="36"/>
        <end position="110"/>
    </location>
</feature>
<dbReference type="InterPro" id="IPR043151">
    <property type="entry name" value="BAH_sf"/>
</dbReference>
<dbReference type="EMBL" id="KK122591">
    <property type="protein sequence ID" value="KFM83099.1"/>
    <property type="molecule type" value="Genomic_DNA"/>
</dbReference>
<organism evidence="2 3">
    <name type="scientific">Stegodyphus mimosarum</name>
    <name type="common">African social velvet spider</name>
    <dbReference type="NCBI Taxonomy" id="407821"/>
    <lineage>
        <taxon>Eukaryota</taxon>
        <taxon>Metazoa</taxon>
        <taxon>Ecdysozoa</taxon>
        <taxon>Arthropoda</taxon>
        <taxon>Chelicerata</taxon>
        <taxon>Arachnida</taxon>
        <taxon>Araneae</taxon>
        <taxon>Araneomorphae</taxon>
        <taxon>Entelegynae</taxon>
        <taxon>Eresoidea</taxon>
        <taxon>Eresidae</taxon>
        <taxon>Stegodyphus</taxon>
    </lineage>
</organism>
<dbReference type="OrthoDB" id="1926878at2759"/>
<keyword evidence="3" id="KW-1185">Reference proteome</keyword>
<reference evidence="2 3" key="1">
    <citation type="submission" date="2013-11" db="EMBL/GenBank/DDBJ databases">
        <title>Genome sequencing of Stegodyphus mimosarum.</title>
        <authorList>
            <person name="Bechsgaard J."/>
        </authorList>
    </citation>
    <scope>NUCLEOTIDE SEQUENCE [LARGE SCALE GENOMIC DNA]</scope>
</reference>
<accession>A0A087V0G0</accession>
<feature type="non-terminal residue" evidence="2">
    <location>
        <position position="110"/>
    </location>
</feature>
<dbReference type="Proteomes" id="UP000054359">
    <property type="component" value="Unassembled WGS sequence"/>
</dbReference>
<dbReference type="GO" id="GO:0003682">
    <property type="term" value="F:chromatin binding"/>
    <property type="evidence" value="ECO:0007669"/>
    <property type="project" value="InterPro"/>
</dbReference>
<dbReference type="PROSITE" id="PS51038">
    <property type="entry name" value="BAH"/>
    <property type="match status" value="1"/>
</dbReference>
<protein>
    <submittedName>
        <fullName evidence="2">Origin recognition complex subunit 1</fullName>
    </submittedName>
</protein>
<gene>
    <name evidence="2" type="ORF">X975_20338</name>
</gene>
<dbReference type="InterPro" id="IPR001025">
    <property type="entry name" value="BAH_dom"/>
</dbReference>